<evidence type="ECO:0000313" key="2">
    <source>
        <dbReference type="EMBL" id="AKA21531.1"/>
    </source>
</evidence>
<evidence type="ECO:0000256" key="1">
    <source>
        <dbReference type="SAM" id="MobiDB-lite"/>
    </source>
</evidence>
<dbReference type="EMBL" id="CP011110">
    <property type="protein sequence ID" value="AKA21531.1"/>
    <property type="molecule type" value="Genomic_DNA"/>
</dbReference>
<proteinExistence type="predicted"/>
<dbReference type="Proteomes" id="UP000032748">
    <property type="component" value="Chromosome"/>
</dbReference>
<sequence length="72" mass="8307">MVIVRVDRQHLLFSAGCFSCSTVLRRECFWRTAGAAKRGLIWPKYLSEIRPPEQGGAPWRGATRFSRRRALE</sequence>
<accession>A0A0D5XR10</accession>
<reference evidence="2 3" key="1">
    <citation type="journal article" date="2015" name="Mol. Plant Microbe Interact.">
        <title>Comparative Genomic Analysis of Pseudomonas chlororaphis PCL1606 Reveals New Insight into Antifungal Compounds Involved in Biocontrol.</title>
        <authorList>
            <person name="Calderon C.E."/>
            <person name="Ramos C."/>
            <person name="de Vicente A."/>
            <person name="Cazorla F.M."/>
        </authorList>
    </citation>
    <scope>NUCLEOTIDE SEQUENCE [LARGE SCALE GENOMIC DNA]</scope>
    <source>
        <strain evidence="2 3">PCL1606</strain>
    </source>
</reference>
<dbReference type="AlphaFoldDB" id="A0A0D5XR10"/>
<gene>
    <name evidence="2" type="ORF">PCL1606_00750</name>
</gene>
<evidence type="ECO:0000313" key="3">
    <source>
        <dbReference type="Proteomes" id="UP000032748"/>
    </source>
</evidence>
<organism evidence="2 3">
    <name type="scientific">Pseudomonas chlororaphis</name>
    <dbReference type="NCBI Taxonomy" id="587753"/>
    <lineage>
        <taxon>Bacteria</taxon>
        <taxon>Pseudomonadati</taxon>
        <taxon>Pseudomonadota</taxon>
        <taxon>Gammaproteobacteria</taxon>
        <taxon>Pseudomonadales</taxon>
        <taxon>Pseudomonadaceae</taxon>
        <taxon>Pseudomonas</taxon>
    </lineage>
</organism>
<protein>
    <submittedName>
        <fullName evidence="2">Uncharacterized protein</fullName>
    </submittedName>
</protein>
<name>A0A0D5XR10_9PSED</name>
<feature type="region of interest" description="Disordered" evidence="1">
    <location>
        <begin position="53"/>
        <end position="72"/>
    </location>
</feature>
<dbReference type="KEGG" id="pcz:PCL1606_00750"/>